<dbReference type="InterPro" id="IPR009061">
    <property type="entry name" value="DNA-bd_dom_put_sf"/>
</dbReference>
<dbReference type="EMBL" id="KX557281">
    <property type="protein sequence ID" value="AOE44613.1"/>
    <property type="molecule type" value="Genomic_DNA"/>
</dbReference>
<organism evidence="2 3">
    <name type="scientific">Gordonia phage Jumbo</name>
    <dbReference type="NCBI Taxonomy" id="1887650"/>
    <lineage>
        <taxon>Viruses</taxon>
        <taxon>Duplodnaviria</taxon>
        <taxon>Heunggongvirae</taxon>
        <taxon>Uroviricota</taxon>
        <taxon>Caudoviricetes</taxon>
        <taxon>Gorjumvirus</taxon>
        <taxon>Gorjumvirus jumbo</taxon>
    </lineage>
</organism>
<dbReference type="GeneID" id="29067995"/>
<reference evidence="3" key="1">
    <citation type="submission" date="2016-07" db="EMBL/GenBank/DDBJ databases">
        <authorList>
            <person name="Florea S."/>
            <person name="Webb J.S."/>
            <person name="Jaromczyk J."/>
            <person name="Schardl C.L."/>
        </authorList>
    </citation>
    <scope>NUCLEOTIDE SEQUENCE [LARGE SCALE GENOMIC DNA]</scope>
</reference>
<accession>A0A1B3B0S4</accession>
<protein>
    <submittedName>
        <fullName evidence="2">Helix-turn-helix DNA binding domain protein</fullName>
    </submittedName>
</protein>
<dbReference type="Proteomes" id="UP000203357">
    <property type="component" value="Segment"/>
</dbReference>
<dbReference type="SUPFAM" id="SSF46955">
    <property type="entry name" value="Putative DNA-binding domain"/>
    <property type="match status" value="1"/>
</dbReference>
<evidence type="ECO:0000259" key="1">
    <source>
        <dbReference type="Pfam" id="PF12728"/>
    </source>
</evidence>
<dbReference type="RefSeq" id="YP_009291021.1">
    <property type="nucleotide sequence ID" value="NC_031109.1"/>
</dbReference>
<evidence type="ECO:0000313" key="3">
    <source>
        <dbReference type="Proteomes" id="UP000203357"/>
    </source>
</evidence>
<dbReference type="KEGG" id="vg:29067995"/>
<dbReference type="InterPro" id="IPR041657">
    <property type="entry name" value="HTH_17"/>
</dbReference>
<dbReference type="OrthoDB" id="27490at10239"/>
<gene>
    <name evidence="2" type="primary">56</name>
    <name evidence="2" type="ORF">SEA_JUMBO_56</name>
</gene>
<sequence length="87" mass="10086">MNDDQRRGRAEHLVRDLPELMTATEVKDFFRISRSTLGLWLKDPEYLPGAIKIGRDWRIPKQDVIDLALKLYSDTRAEIEAEENGTT</sequence>
<name>A0A1B3B0S4_9CAUD</name>
<evidence type="ECO:0000313" key="2">
    <source>
        <dbReference type="EMBL" id="AOE44613.1"/>
    </source>
</evidence>
<proteinExistence type="predicted"/>
<keyword evidence="3" id="KW-1185">Reference proteome</keyword>
<feature type="domain" description="Helix-turn-helix" evidence="1">
    <location>
        <begin position="20"/>
        <end position="67"/>
    </location>
</feature>
<dbReference type="Pfam" id="PF12728">
    <property type="entry name" value="HTH_17"/>
    <property type="match status" value="1"/>
</dbReference>